<sequence length="156" mass="18361">MKQEFIWAAEEFKKSPKNKKWFWQTGLVFAALFVLAIVFGNFFLAFLIVVSAFAFFVYALKDPVKYNFSINQDGVGVGQRFISFEDIKSFWIFNQKNSDALPEISFILKRKINNHFKIPVALEQKIIKIENFLKQYLPKKRQEESIIDVFLEKIGF</sequence>
<reference evidence="3" key="1">
    <citation type="submission" date="2017-09" db="EMBL/GenBank/DDBJ databases">
        <title>Depth-based differentiation of microbial function through sediment-hosted aquifers and enrichment of novel symbionts in the deep terrestrial subsurface.</title>
        <authorList>
            <person name="Probst A.J."/>
            <person name="Ladd B."/>
            <person name="Jarett J.K."/>
            <person name="Geller-Mcgrath D.E."/>
            <person name="Sieber C.M.K."/>
            <person name="Emerson J.B."/>
            <person name="Anantharaman K."/>
            <person name="Thomas B.C."/>
            <person name="Malmstrom R."/>
            <person name="Stieglmeier M."/>
            <person name="Klingl A."/>
            <person name="Woyke T."/>
            <person name="Ryan C.M."/>
            <person name="Banfield J.F."/>
        </authorList>
    </citation>
    <scope>NUCLEOTIDE SEQUENCE [LARGE SCALE GENOMIC DNA]</scope>
</reference>
<protein>
    <recommendedName>
        <fullName evidence="4">DUF5673 domain-containing protein</fullName>
    </recommendedName>
</protein>
<evidence type="ECO:0000313" key="2">
    <source>
        <dbReference type="EMBL" id="PJE59772.1"/>
    </source>
</evidence>
<keyword evidence="1" id="KW-1133">Transmembrane helix</keyword>
<evidence type="ECO:0008006" key="4">
    <source>
        <dbReference type="Google" id="ProtNLM"/>
    </source>
</evidence>
<name>A0A2M8KIM9_9BACT</name>
<keyword evidence="1" id="KW-0812">Transmembrane</keyword>
<comment type="caution">
    <text evidence="2">The sequence shown here is derived from an EMBL/GenBank/DDBJ whole genome shotgun (WGS) entry which is preliminary data.</text>
</comment>
<dbReference type="AlphaFoldDB" id="A0A2M8KIM9"/>
<keyword evidence="1" id="KW-0472">Membrane</keyword>
<feature type="transmembrane region" description="Helical" evidence="1">
    <location>
        <begin position="21"/>
        <end position="37"/>
    </location>
</feature>
<dbReference type="Proteomes" id="UP000231086">
    <property type="component" value="Unassembled WGS sequence"/>
</dbReference>
<evidence type="ECO:0000313" key="3">
    <source>
        <dbReference type="Proteomes" id="UP000231086"/>
    </source>
</evidence>
<accession>A0A2M8KIM9</accession>
<dbReference type="EMBL" id="PFEA01000034">
    <property type="protein sequence ID" value="PJE59772.1"/>
    <property type="molecule type" value="Genomic_DNA"/>
</dbReference>
<feature type="transmembrane region" description="Helical" evidence="1">
    <location>
        <begin position="43"/>
        <end position="60"/>
    </location>
</feature>
<gene>
    <name evidence="2" type="ORF">COU85_01920</name>
</gene>
<organism evidence="2 3">
    <name type="scientific">Candidatus Portnoybacteria bacterium CG10_big_fil_rev_8_21_14_0_10_44_7</name>
    <dbReference type="NCBI Taxonomy" id="1974816"/>
    <lineage>
        <taxon>Bacteria</taxon>
        <taxon>Candidatus Portnoyibacteriota</taxon>
    </lineage>
</organism>
<evidence type="ECO:0000256" key="1">
    <source>
        <dbReference type="SAM" id="Phobius"/>
    </source>
</evidence>
<proteinExistence type="predicted"/>